<feature type="compositionally biased region" description="Low complexity" evidence="9">
    <location>
        <begin position="300"/>
        <end position="319"/>
    </location>
</feature>
<proteinExistence type="predicted"/>
<feature type="region of interest" description="Disordered" evidence="9">
    <location>
        <begin position="161"/>
        <end position="223"/>
    </location>
</feature>
<dbReference type="PANTHER" id="PTHR14003">
    <property type="entry name" value="TRANSCRIPTIONAL REPRESSOR PROTEIN YY"/>
    <property type="match status" value="1"/>
</dbReference>
<dbReference type="Gene3D" id="3.30.160.60">
    <property type="entry name" value="Classic Zinc Finger"/>
    <property type="match status" value="2"/>
</dbReference>
<dbReference type="PROSITE" id="PS50157">
    <property type="entry name" value="ZINC_FINGER_C2H2_2"/>
    <property type="match status" value="2"/>
</dbReference>
<dbReference type="GO" id="GO:0000981">
    <property type="term" value="F:DNA-binding transcription factor activity, RNA polymerase II-specific"/>
    <property type="evidence" value="ECO:0007669"/>
    <property type="project" value="TreeGrafter"/>
</dbReference>
<evidence type="ECO:0000256" key="1">
    <source>
        <dbReference type="ARBA" id="ARBA00004123"/>
    </source>
</evidence>
<accession>A0A5B0ME63</accession>
<dbReference type="FunFam" id="3.30.160.60:FF:001382">
    <property type="entry name" value="Transcriptional repressor"/>
    <property type="match status" value="1"/>
</dbReference>
<dbReference type="SUPFAM" id="SSF57667">
    <property type="entry name" value="beta-beta-alpha zinc fingers"/>
    <property type="match status" value="1"/>
</dbReference>
<dbReference type="AlphaFoldDB" id="A0A5B0ME63"/>
<keyword evidence="6" id="KW-0862">Zinc</keyword>
<dbReference type="GO" id="GO:0000122">
    <property type="term" value="P:negative regulation of transcription by RNA polymerase II"/>
    <property type="evidence" value="ECO:0007669"/>
    <property type="project" value="UniProtKB-ARBA"/>
</dbReference>
<dbReference type="GO" id="GO:0005667">
    <property type="term" value="C:transcription regulator complex"/>
    <property type="evidence" value="ECO:0007669"/>
    <property type="project" value="TreeGrafter"/>
</dbReference>
<evidence type="ECO:0000256" key="5">
    <source>
        <dbReference type="ARBA" id="ARBA00022771"/>
    </source>
</evidence>
<gene>
    <name evidence="11" type="primary">NRG1_1</name>
    <name evidence="11" type="ORF">PGT21_030351</name>
</gene>
<evidence type="ECO:0000256" key="4">
    <source>
        <dbReference type="ARBA" id="ARBA00022737"/>
    </source>
</evidence>
<keyword evidence="3" id="KW-0479">Metal-binding</keyword>
<comment type="caution">
    <text evidence="11">The sequence shown here is derived from an EMBL/GenBank/DDBJ whole genome shotgun (WGS) entry which is preliminary data.</text>
</comment>
<dbReference type="InterPro" id="IPR036236">
    <property type="entry name" value="Znf_C2H2_sf"/>
</dbReference>
<dbReference type="Pfam" id="PF00096">
    <property type="entry name" value="zf-C2H2"/>
    <property type="match status" value="1"/>
</dbReference>
<evidence type="ECO:0000256" key="7">
    <source>
        <dbReference type="ARBA" id="ARBA00023242"/>
    </source>
</evidence>
<evidence type="ECO:0000256" key="6">
    <source>
        <dbReference type="ARBA" id="ARBA00022833"/>
    </source>
</evidence>
<evidence type="ECO:0000256" key="9">
    <source>
        <dbReference type="SAM" id="MobiDB-lite"/>
    </source>
</evidence>
<dbReference type="GO" id="GO:0000785">
    <property type="term" value="C:chromatin"/>
    <property type="evidence" value="ECO:0007669"/>
    <property type="project" value="TreeGrafter"/>
</dbReference>
<feature type="domain" description="C2H2-type" evidence="10">
    <location>
        <begin position="237"/>
        <end position="266"/>
    </location>
</feature>
<evidence type="ECO:0000256" key="8">
    <source>
        <dbReference type="PROSITE-ProRule" id="PRU00042"/>
    </source>
</evidence>
<keyword evidence="4" id="KW-0677">Repeat</keyword>
<dbReference type="PROSITE" id="PS00028">
    <property type="entry name" value="ZINC_FINGER_C2H2_1"/>
    <property type="match status" value="2"/>
</dbReference>
<dbReference type="GO" id="GO:0008270">
    <property type="term" value="F:zinc ion binding"/>
    <property type="evidence" value="ECO:0007669"/>
    <property type="project" value="UniProtKB-KW"/>
</dbReference>
<dbReference type="PANTHER" id="PTHR14003:SF19">
    <property type="entry name" value="YY2 TRANSCRIPTION FACTOR"/>
    <property type="match status" value="1"/>
</dbReference>
<feature type="region of interest" description="Disordered" evidence="9">
    <location>
        <begin position="292"/>
        <end position="323"/>
    </location>
</feature>
<keyword evidence="5 8" id="KW-0863">Zinc-finger</keyword>
<feature type="compositionally biased region" description="Low complexity" evidence="9">
    <location>
        <begin position="186"/>
        <end position="206"/>
    </location>
</feature>
<evidence type="ECO:0000313" key="12">
    <source>
        <dbReference type="Proteomes" id="UP000324748"/>
    </source>
</evidence>
<protein>
    <submittedName>
        <fullName evidence="11">Transcriptional repressor</fullName>
    </submittedName>
</protein>
<dbReference type="InterPro" id="IPR013087">
    <property type="entry name" value="Znf_C2H2_type"/>
</dbReference>
<evidence type="ECO:0000259" key="10">
    <source>
        <dbReference type="PROSITE" id="PS50157"/>
    </source>
</evidence>
<evidence type="ECO:0000313" key="11">
    <source>
        <dbReference type="EMBL" id="KAA1075165.1"/>
    </source>
</evidence>
<keyword evidence="2" id="KW-0678">Repressor</keyword>
<dbReference type="EMBL" id="VSWC01000157">
    <property type="protein sequence ID" value="KAA1075165.1"/>
    <property type="molecule type" value="Genomic_DNA"/>
</dbReference>
<evidence type="ECO:0000256" key="2">
    <source>
        <dbReference type="ARBA" id="ARBA00022491"/>
    </source>
</evidence>
<dbReference type="Proteomes" id="UP000324748">
    <property type="component" value="Unassembled WGS sequence"/>
</dbReference>
<keyword evidence="7" id="KW-0539">Nucleus</keyword>
<dbReference type="GO" id="GO:0060258">
    <property type="term" value="P:negative regulation of filamentous growth"/>
    <property type="evidence" value="ECO:0007669"/>
    <property type="project" value="UniProtKB-ARBA"/>
</dbReference>
<comment type="subcellular location">
    <subcellularLocation>
        <location evidence="1">Nucleus</location>
    </subcellularLocation>
</comment>
<dbReference type="SMART" id="SM00355">
    <property type="entry name" value="ZnF_C2H2"/>
    <property type="match status" value="2"/>
</dbReference>
<dbReference type="FunFam" id="3.30.160.60:FF:002926">
    <property type="entry name" value="Uncharacterized protein"/>
    <property type="match status" value="1"/>
</dbReference>
<dbReference type="OrthoDB" id="2502162at2759"/>
<reference evidence="11 12" key="1">
    <citation type="submission" date="2019-05" db="EMBL/GenBank/DDBJ databases">
        <title>Emergence of the Ug99 lineage of the wheat stem rust pathogen through somatic hybridization.</title>
        <authorList>
            <person name="Li F."/>
            <person name="Upadhyaya N.M."/>
            <person name="Sperschneider J."/>
            <person name="Matny O."/>
            <person name="Nguyen-Phuc H."/>
            <person name="Mago R."/>
            <person name="Raley C."/>
            <person name="Miller M.E."/>
            <person name="Silverstein K.A.T."/>
            <person name="Henningsen E."/>
            <person name="Hirsch C.D."/>
            <person name="Visser B."/>
            <person name="Pretorius Z.A."/>
            <person name="Steffenson B.J."/>
            <person name="Schwessinger B."/>
            <person name="Dodds P.N."/>
            <person name="Figueroa M."/>
        </authorList>
    </citation>
    <scope>NUCLEOTIDE SEQUENCE [LARGE SCALE GENOMIC DNA]</scope>
    <source>
        <strain evidence="11">21-0</strain>
    </source>
</reference>
<evidence type="ECO:0000256" key="3">
    <source>
        <dbReference type="ARBA" id="ARBA00022723"/>
    </source>
</evidence>
<dbReference type="GO" id="GO:0031519">
    <property type="term" value="C:PcG protein complex"/>
    <property type="evidence" value="ECO:0007669"/>
    <property type="project" value="TreeGrafter"/>
</dbReference>
<sequence>MFFNSYADPAGLPAMNSPSLLSFCHPTLNDYQDLGYPESSLLSNQADVYSFADSFPLQTLFSTPPPYCQSSSISPRLSNGSMESMEFTPFSQMTLPEISGSEMSSSSFFLPNPPGHFPQLGNQISFFEPENTIPTLNLQQTPPSYFFSDINEMAALQSTEVWPVQQAPTPEPKTKRKPSASKRATPLSGSSSKSYPPVSSSPTSKSTQRAKKSGRSSHLILTDSPMSVTQGGYARKYACTWEGCGKAFTTSGHLVRHKRIHTGEKRYKCAMENCTSRFSRQDNMLQHYRTHFSSKSRRIPPVSSLPSSSQSTQPTDSSTINNPSLVVPQLNNFGQFFGAQNAF</sequence>
<organism evidence="11 12">
    <name type="scientific">Puccinia graminis f. sp. tritici</name>
    <dbReference type="NCBI Taxonomy" id="56615"/>
    <lineage>
        <taxon>Eukaryota</taxon>
        <taxon>Fungi</taxon>
        <taxon>Dikarya</taxon>
        <taxon>Basidiomycota</taxon>
        <taxon>Pucciniomycotina</taxon>
        <taxon>Pucciniomycetes</taxon>
        <taxon>Pucciniales</taxon>
        <taxon>Pucciniaceae</taxon>
        <taxon>Puccinia</taxon>
    </lineage>
</organism>
<name>A0A5B0ME63_PUCGR</name>
<dbReference type="GO" id="GO:0000978">
    <property type="term" value="F:RNA polymerase II cis-regulatory region sequence-specific DNA binding"/>
    <property type="evidence" value="ECO:0007669"/>
    <property type="project" value="TreeGrafter"/>
</dbReference>
<feature type="domain" description="C2H2-type" evidence="10">
    <location>
        <begin position="267"/>
        <end position="296"/>
    </location>
</feature>
<keyword evidence="12" id="KW-1185">Reference proteome</keyword>